<dbReference type="RefSeq" id="WP_348636599.1">
    <property type="nucleotide sequence ID" value="NZ_CP155618.1"/>
</dbReference>
<dbReference type="GO" id="GO:0009279">
    <property type="term" value="C:cell outer membrane"/>
    <property type="evidence" value="ECO:0007669"/>
    <property type="project" value="UniProtKB-SubCell"/>
</dbReference>
<dbReference type="InterPro" id="IPR023996">
    <property type="entry name" value="TonB-dep_OMP_SusC/RagA"/>
</dbReference>
<dbReference type="EMBL" id="CP155618">
    <property type="protein sequence ID" value="XBL14974.1"/>
    <property type="molecule type" value="Genomic_DNA"/>
</dbReference>
<dbReference type="SUPFAM" id="SSF56935">
    <property type="entry name" value="Porins"/>
    <property type="match status" value="1"/>
</dbReference>
<dbReference type="Gene3D" id="2.60.40.1120">
    <property type="entry name" value="Carboxypeptidase-like, regulatory domain"/>
    <property type="match status" value="1"/>
</dbReference>
<dbReference type="Gene3D" id="2.170.130.10">
    <property type="entry name" value="TonB-dependent receptor, plug domain"/>
    <property type="match status" value="1"/>
</dbReference>
<dbReference type="Pfam" id="PF07715">
    <property type="entry name" value="Plug"/>
    <property type="match status" value="1"/>
</dbReference>
<name>A0AAU7EH71_9FLAO</name>
<evidence type="ECO:0000313" key="9">
    <source>
        <dbReference type="EMBL" id="XBL14974.1"/>
    </source>
</evidence>
<keyword evidence="3 7" id="KW-1134">Transmembrane beta strand</keyword>
<comment type="subcellular location">
    <subcellularLocation>
        <location evidence="1 7">Cell outer membrane</location>
        <topology evidence="1 7">Multi-pass membrane protein</topology>
    </subcellularLocation>
</comment>
<evidence type="ECO:0000256" key="3">
    <source>
        <dbReference type="ARBA" id="ARBA00022452"/>
    </source>
</evidence>
<dbReference type="KEGG" id="mlil:QLS71_002910"/>
<keyword evidence="10" id="KW-1185">Reference proteome</keyword>
<evidence type="ECO:0000256" key="6">
    <source>
        <dbReference type="ARBA" id="ARBA00023237"/>
    </source>
</evidence>
<dbReference type="InterPro" id="IPR036942">
    <property type="entry name" value="Beta-barrel_TonB_sf"/>
</dbReference>
<gene>
    <name evidence="9" type="ORF">QLS71_002910</name>
</gene>
<evidence type="ECO:0000256" key="1">
    <source>
        <dbReference type="ARBA" id="ARBA00004571"/>
    </source>
</evidence>
<accession>A0AAU7EH71</accession>
<proteinExistence type="inferred from homology"/>
<evidence type="ECO:0000256" key="2">
    <source>
        <dbReference type="ARBA" id="ARBA00022448"/>
    </source>
</evidence>
<evidence type="ECO:0000256" key="7">
    <source>
        <dbReference type="PROSITE-ProRule" id="PRU01360"/>
    </source>
</evidence>
<dbReference type="NCBIfam" id="TIGR04057">
    <property type="entry name" value="SusC_RagA_signa"/>
    <property type="match status" value="1"/>
</dbReference>
<keyword evidence="5 7" id="KW-0472">Membrane</keyword>
<dbReference type="Pfam" id="PF13715">
    <property type="entry name" value="CarbopepD_reg_2"/>
    <property type="match status" value="1"/>
</dbReference>
<evidence type="ECO:0000259" key="8">
    <source>
        <dbReference type="Pfam" id="PF07715"/>
    </source>
</evidence>
<evidence type="ECO:0000256" key="4">
    <source>
        <dbReference type="ARBA" id="ARBA00022692"/>
    </source>
</evidence>
<dbReference type="InterPro" id="IPR012910">
    <property type="entry name" value="Plug_dom"/>
</dbReference>
<dbReference type="InterPro" id="IPR039426">
    <property type="entry name" value="TonB-dep_rcpt-like"/>
</dbReference>
<dbReference type="SUPFAM" id="SSF49464">
    <property type="entry name" value="Carboxypeptidase regulatory domain-like"/>
    <property type="match status" value="1"/>
</dbReference>
<protein>
    <submittedName>
        <fullName evidence="9">SusC/RagA family TonB-linked outer membrane protein</fullName>
    </submittedName>
</protein>
<dbReference type="Gene3D" id="2.40.170.20">
    <property type="entry name" value="TonB-dependent receptor, beta-barrel domain"/>
    <property type="match status" value="1"/>
</dbReference>
<dbReference type="Proteomes" id="UP001224325">
    <property type="component" value="Chromosome"/>
</dbReference>
<reference evidence="9" key="1">
    <citation type="submission" date="2024-04" db="EMBL/GenBank/DDBJ databases">
        <title>Mariniflexile litorale, isolated from the shallow sediments of the Sea of Japan.</title>
        <authorList>
            <person name="Romanenko L."/>
            <person name="Isaeva M."/>
        </authorList>
    </citation>
    <scope>NUCLEOTIDE SEQUENCE [LARGE SCALE GENOMIC DNA]</scope>
    <source>
        <strain evidence="9">KMM 9835</strain>
    </source>
</reference>
<evidence type="ECO:0000256" key="5">
    <source>
        <dbReference type="ARBA" id="ARBA00023136"/>
    </source>
</evidence>
<dbReference type="InterPro" id="IPR023997">
    <property type="entry name" value="TonB-dep_OMP_SusC/RagA_CS"/>
</dbReference>
<dbReference type="PROSITE" id="PS52016">
    <property type="entry name" value="TONB_DEPENDENT_REC_3"/>
    <property type="match status" value="1"/>
</dbReference>
<organism evidence="9 10">
    <name type="scientific">Mariniflexile litorale</name>
    <dbReference type="NCBI Taxonomy" id="3045158"/>
    <lineage>
        <taxon>Bacteria</taxon>
        <taxon>Pseudomonadati</taxon>
        <taxon>Bacteroidota</taxon>
        <taxon>Flavobacteriia</taxon>
        <taxon>Flavobacteriales</taxon>
        <taxon>Flavobacteriaceae</taxon>
        <taxon>Mariniflexile</taxon>
    </lineage>
</organism>
<evidence type="ECO:0000313" key="10">
    <source>
        <dbReference type="Proteomes" id="UP001224325"/>
    </source>
</evidence>
<sequence>MMRTFIFLFCTVVFSLSPKEVLSQNTKVTIDADKTVTIDEVFNIINQQTGYSFIYKSDLFKDFPKVNLKKGVIQANKLLQLSIENNDFNFVVTKDNTILIKEKSFKDSWMQSLVSGIVKDQAGVPIAGVTILIKGTYTGTATDFDGRYSIKVPNAENVLVFSSLGFESQEISVNNQTVINITLKESIDELGEVTINAGYYSTTERLKTGNISKVTSKEISNTPTADPMAALQGRVPGVEITQSSGNPGAAFEVQIRGRTQIDRINGASDAPLYIIDNVPMANGNEYINQLQSAISASSLSGLSPLYSLNIGDIESVEILKDADATAIYGSRGASGVVLITTKKGKKGAPKFDISVSNGVSVAPLPDMLTTKEYVAMRKEALKNDGLDLDAMANSTSLSTRNKVYDLAQYDTLRDNNLAKQLIGGTAYTTDVQASLSGGNELTQFILGGAYHKETTVVPGNLPNSRFSGRFNVTTTTPNKKFTGSFSASYASTLNTSSSSDLSFALSLAPNYKLYEENGDLAWNEGGYKSDNPLSYLLKKYEARSTTLNGNAVLSYKLFPNLILKSSLGYNLITSEENRITPSTAINPLNRTGTDGAYLFGDSSFKSWIWEPQLEYNKSFGKGTLSTLVGGTYQSQERKGYTISISGYGDDDQIGSLSVVTPNMFNIPTSTFSEYKYGAFFGRINYNHADKYILNLSGRRDGSSRFGPDFRFSNFGAVGAAWILSNESFIKQMSFISFAKLRASYGITGNDKISDYKYQDVYGVGFSTGSYEGDVALTPSSLFTSTLHWEKNIKTEVAIDFNVLKDNLQFSASWYRNNSSDPLVSYPLPGITGYTSVVNNLNDVLVQNQGLELLISSNNIRSRNFSWTTNFNITLPSNKLKRFPGLEESTYNSNYTIGESLNTIIAGHVIGVDPDTGLYLLEDYNDNGSFEAALVDGDFRSQLDTDPDFYGGLQNNITYKGVSLDFLLQFRKQMGRNWIGSYTSFTSPVGAAGINYPAVVLDRWQNPGDIADIQKFTTTASFLDLYNLNGGHIPAYFSDLQYTDVSFIRLKNISLSYNLPEKTLKGLGVSALRIYSQAQNLLTITPYKAGDPETATLNRLPPLRTIVMGAQISF</sequence>
<dbReference type="AlphaFoldDB" id="A0AAU7EH71"/>
<comment type="similarity">
    <text evidence="7">Belongs to the TonB-dependent receptor family.</text>
</comment>
<keyword evidence="6 7" id="KW-0998">Cell outer membrane</keyword>
<dbReference type="InterPro" id="IPR037066">
    <property type="entry name" value="Plug_dom_sf"/>
</dbReference>
<keyword evidence="4 7" id="KW-0812">Transmembrane</keyword>
<dbReference type="NCBIfam" id="TIGR04056">
    <property type="entry name" value="OMP_RagA_SusC"/>
    <property type="match status" value="1"/>
</dbReference>
<keyword evidence="2 7" id="KW-0813">Transport</keyword>
<feature type="domain" description="TonB-dependent receptor plug" evidence="8">
    <location>
        <begin position="208"/>
        <end position="336"/>
    </location>
</feature>
<dbReference type="InterPro" id="IPR008969">
    <property type="entry name" value="CarboxyPept-like_regulatory"/>
</dbReference>